<dbReference type="AlphaFoldDB" id="L8GSQ8"/>
<evidence type="ECO:0000313" key="1">
    <source>
        <dbReference type="EMBL" id="ELR16239.1"/>
    </source>
</evidence>
<proteinExistence type="predicted"/>
<gene>
    <name evidence="1" type="ORF">ACA1_336920</name>
</gene>
<reference evidence="1 2" key="1">
    <citation type="journal article" date="2013" name="Genome Biol.">
        <title>Genome of Acanthamoeba castellanii highlights extensive lateral gene transfer and early evolution of tyrosine kinase signaling.</title>
        <authorList>
            <person name="Clarke M."/>
            <person name="Lohan A.J."/>
            <person name="Liu B."/>
            <person name="Lagkouvardos I."/>
            <person name="Roy S."/>
            <person name="Zafar N."/>
            <person name="Bertelli C."/>
            <person name="Schilde C."/>
            <person name="Kianianmomeni A."/>
            <person name="Burglin T.R."/>
            <person name="Frech C."/>
            <person name="Turcotte B."/>
            <person name="Kopec K.O."/>
            <person name="Synnott J.M."/>
            <person name="Choo C."/>
            <person name="Paponov I."/>
            <person name="Finkler A."/>
            <person name="Soon Heng Tan C."/>
            <person name="Hutchins A.P."/>
            <person name="Weinmeier T."/>
            <person name="Rattei T."/>
            <person name="Chu J.S."/>
            <person name="Gimenez G."/>
            <person name="Irimia M."/>
            <person name="Rigden D.J."/>
            <person name="Fitzpatrick D.A."/>
            <person name="Lorenzo-Morales J."/>
            <person name="Bateman A."/>
            <person name="Chiu C.H."/>
            <person name="Tang P."/>
            <person name="Hegemann P."/>
            <person name="Fromm H."/>
            <person name="Raoult D."/>
            <person name="Greub G."/>
            <person name="Miranda-Saavedra D."/>
            <person name="Chen N."/>
            <person name="Nash P."/>
            <person name="Ginger M.L."/>
            <person name="Horn M."/>
            <person name="Schaap P."/>
            <person name="Caler L."/>
            <person name="Loftus B."/>
        </authorList>
    </citation>
    <scope>NUCLEOTIDE SEQUENCE [LARGE SCALE GENOMIC DNA]</scope>
    <source>
        <strain evidence="1 2">Neff</strain>
    </source>
</reference>
<dbReference type="KEGG" id="acan:ACA1_336920"/>
<dbReference type="GeneID" id="14916915"/>
<dbReference type="Proteomes" id="UP000011083">
    <property type="component" value="Unassembled WGS sequence"/>
</dbReference>
<protein>
    <submittedName>
        <fullName evidence="1">Uncharacterized protein</fullName>
    </submittedName>
</protein>
<evidence type="ECO:0000313" key="2">
    <source>
        <dbReference type="Proteomes" id="UP000011083"/>
    </source>
</evidence>
<dbReference type="EMBL" id="KB008003">
    <property type="protein sequence ID" value="ELR16239.1"/>
    <property type="molecule type" value="Genomic_DNA"/>
</dbReference>
<dbReference type="RefSeq" id="XP_004338252.1">
    <property type="nucleotide sequence ID" value="XM_004338204.1"/>
</dbReference>
<dbReference type="VEuPathDB" id="AmoebaDB:ACA1_336920"/>
<keyword evidence="2" id="KW-1185">Reference proteome</keyword>
<accession>L8GSQ8</accession>
<name>L8GSQ8_ACACF</name>
<sequence length="191" mass="20407">MKKTVRVLVVDKGFGRGRALVQALGEGWEVAVVVVPEPADALEAGVADLRPALASRGGKLAAAVLRRGLWKGPTLLVSAMSTTECCSVQGVPIVLAHGTRDGTNPIHRVRDDVQLGTKGLLVLHEFDDDHHLGSIELGDTFRQLLEEVYALQFKVAECVAADDRAGTKESSAGGGRMALFEQITARRKNNC</sequence>
<organism evidence="1 2">
    <name type="scientific">Acanthamoeba castellanii (strain ATCC 30010 / Neff)</name>
    <dbReference type="NCBI Taxonomy" id="1257118"/>
    <lineage>
        <taxon>Eukaryota</taxon>
        <taxon>Amoebozoa</taxon>
        <taxon>Discosea</taxon>
        <taxon>Longamoebia</taxon>
        <taxon>Centramoebida</taxon>
        <taxon>Acanthamoebidae</taxon>
        <taxon>Acanthamoeba</taxon>
    </lineage>
</organism>